<keyword evidence="18" id="KW-1185">Reference proteome</keyword>
<dbReference type="Pfam" id="PF14849">
    <property type="entry name" value="YidC_periplas"/>
    <property type="match status" value="1"/>
</dbReference>
<keyword evidence="4 13" id="KW-0813">Transport</keyword>
<dbReference type="GO" id="GO:0032977">
    <property type="term" value="F:membrane insertase activity"/>
    <property type="evidence" value="ECO:0007669"/>
    <property type="project" value="InterPro"/>
</dbReference>
<dbReference type="InterPro" id="IPR028053">
    <property type="entry name" value="Membr_insert_YidC_N"/>
</dbReference>
<evidence type="ECO:0000256" key="13">
    <source>
        <dbReference type="HAMAP-Rule" id="MF_01810"/>
    </source>
</evidence>
<evidence type="ECO:0000256" key="7">
    <source>
        <dbReference type="ARBA" id="ARBA00022927"/>
    </source>
</evidence>
<gene>
    <name evidence="13" type="primary">yidC</name>
    <name evidence="17" type="ORF">LX73_1156</name>
</gene>
<dbReference type="InterPro" id="IPR038221">
    <property type="entry name" value="YidC_periplasmic_sf"/>
</dbReference>
<comment type="function">
    <text evidence="13">Required for the insertion and/or proper folding and/or complex formation of integral membrane proteins into the membrane. Involved in integration of membrane proteins that insert both dependently and independently of the Sec translocase complex, as well as at least some lipoproteins. Aids folding of multispanning membrane proteins.</text>
</comment>
<comment type="caution">
    <text evidence="13">Lacks conserved residue(s) required for the propagation of feature annotation.</text>
</comment>
<evidence type="ECO:0000256" key="5">
    <source>
        <dbReference type="ARBA" id="ARBA00022475"/>
    </source>
</evidence>
<dbReference type="AlphaFoldDB" id="A0A5D3YIQ7"/>
<dbReference type="EMBL" id="VNHY01000002">
    <property type="protein sequence ID" value="TYP93452.1"/>
    <property type="molecule type" value="Genomic_DNA"/>
</dbReference>
<evidence type="ECO:0000259" key="15">
    <source>
        <dbReference type="Pfam" id="PF02096"/>
    </source>
</evidence>
<keyword evidence="5 13" id="KW-1003">Cell membrane</keyword>
<comment type="subunit">
    <text evidence="13">Interacts with the Sec translocase complex via SecD. Specifically interacts with transmembrane segments of nascent integral membrane proteins during membrane integration.</text>
</comment>
<evidence type="ECO:0000313" key="18">
    <source>
        <dbReference type="Proteomes" id="UP000324595"/>
    </source>
</evidence>
<dbReference type="PANTHER" id="PTHR12428">
    <property type="entry name" value="OXA1"/>
    <property type="match status" value="1"/>
</dbReference>
<dbReference type="CDD" id="cd20070">
    <property type="entry name" value="5TM_YidC_Alb3"/>
    <property type="match status" value="1"/>
</dbReference>
<feature type="domain" description="Membrane insertase YidC N-terminal" evidence="16">
    <location>
        <begin position="89"/>
        <end position="362"/>
    </location>
</feature>
<comment type="similarity">
    <text evidence="2 13">Belongs to the OXA1/ALB3/YidC family. Type 1 subfamily.</text>
</comment>
<dbReference type="Gene3D" id="2.70.98.90">
    <property type="match status" value="1"/>
</dbReference>
<evidence type="ECO:0000259" key="16">
    <source>
        <dbReference type="Pfam" id="PF14849"/>
    </source>
</evidence>
<dbReference type="GO" id="GO:0005886">
    <property type="term" value="C:plasma membrane"/>
    <property type="evidence" value="ECO:0007669"/>
    <property type="project" value="UniProtKB-SubCell"/>
</dbReference>
<evidence type="ECO:0000256" key="1">
    <source>
        <dbReference type="ARBA" id="ARBA00004429"/>
    </source>
</evidence>
<evidence type="ECO:0000256" key="10">
    <source>
        <dbReference type="ARBA" id="ARBA00023186"/>
    </source>
</evidence>
<evidence type="ECO:0000256" key="14">
    <source>
        <dbReference type="SAM" id="MobiDB-lite"/>
    </source>
</evidence>
<evidence type="ECO:0000256" key="4">
    <source>
        <dbReference type="ARBA" id="ARBA00022448"/>
    </source>
</evidence>
<evidence type="ECO:0000313" key="17">
    <source>
        <dbReference type="EMBL" id="TYP93452.1"/>
    </source>
</evidence>
<feature type="compositionally biased region" description="Basic and acidic residues" evidence="14">
    <location>
        <begin position="13"/>
        <end position="23"/>
    </location>
</feature>
<dbReference type="InterPro" id="IPR047196">
    <property type="entry name" value="YidC_ALB_C"/>
</dbReference>
<keyword evidence="7 13" id="KW-0653">Protein transport</keyword>
<feature type="transmembrane region" description="Helical" evidence="13">
    <location>
        <begin position="538"/>
        <end position="564"/>
    </location>
</feature>
<proteinExistence type="inferred from homology"/>
<comment type="caution">
    <text evidence="17">The sequence shown here is derived from an EMBL/GenBank/DDBJ whole genome shotgun (WGS) entry which is preliminary data.</text>
</comment>
<comment type="subcellular location">
    <subcellularLocation>
        <location evidence="1">Cell inner membrane</location>
        <topology evidence="1">Multi-pass membrane protein</topology>
    </subcellularLocation>
    <subcellularLocation>
        <location evidence="13">Cell membrane</location>
        <topology evidence="13">Multi-pass membrane protein</topology>
    </subcellularLocation>
</comment>
<dbReference type="InterPro" id="IPR001708">
    <property type="entry name" value="YidC/ALB3/OXA1/COX18"/>
</dbReference>
<evidence type="ECO:0000256" key="8">
    <source>
        <dbReference type="ARBA" id="ARBA00022989"/>
    </source>
</evidence>
<evidence type="ECO:0000256" key="11">
    <source>
        <dbReference type="ARBA" id="ARBA00033245"/>
    </source>
</evidence>
<name>A0A5D3YIQ7_9BACT</name>
<keyword evidence="6 13" id="KW-0812">Transmembrane</keyword>
<organism evidence="17 18">
    <name type="scientific">Fodinibius salinus</name>
    <dbReference type="NCBI Taxonomy" id="860790"/>
    <lineage>
        <taxon>Bacteria</taxon>
        <taxon>Pseudomonadati</taxon>
        <taxon>Balneolota</taxon>
        <taxon>Balneolia</taxon>
        <taxon>Balneolales</taxon>
        <taxon>Balneolaceae</taxon>
        <taxon>Fodinibius</taxon>
    </lineage>
</organism>
<evidence type="ECO:0000256" key="6">
    <source>
        <dbReference type="ARBA" id="ARBA00022692"/>
    </source>
</evidence>
<feature type="transmembrane region" description="Helical" evidence="13">
    <location>
        <begin position="374"/>
        <end position="394"/>
    </location>
</feature>
<reference evidence="17 18" key="1">
    <citation type="submission" date="2019-07" db="EMBL/GenBank/DDBJ databases">
        <title>Genomic Encyclopedia of Archaeal and Bacterial Type Strains, Phase II (KMG-II): from individual species to whole genera.</title>
        <authorList>
            <person name="Goeker M."/>
        </authorList>
    </citation>
    <scope>NUCLEOTIDE SEQUENCE [LARGE SCALE GENOMIC DNA]</scope>
    <source>
        <strain evidence="17 18">DSM 21935</strain>
    </source>
</reference>
<evidence type="ECO:0000256" key="9">
    <source>
        <dbReference type="ARBA" id="ARBA00023136"/>
    </source>
</evidence>
<keyword evidence="10 13" id="KW-0143">Chaperone</keyword>
<feature type="region of interest" description="Disordered" evidence="14">
    <location>
        <begin position="10"/>
        <end position="73"/>
    </location>
</feature>
<dbReference type="NCBIfam" id="TIGR03592">
    <property type="entry name" value="yidC_oxa1_cterm"/>
    <property type="match status" value="1"/>
</dbReference>
<dbReference type="GO" id="GO:0051205">
    <property type="term" value="P:protein insertion into membrane"/>
    <property type="evidence" value="ECO:0007669"/>
    <property type="project" value="TreeGrafter"/>
</dbReference>
<dbReference type="HAMAP" id="MF_01810">
    <property type="entry name" value="YidC_type1"/>
    <property type="match status" value="1"/>
</dbReference>
<feature type="compositionally biased region" description="Polar residues" evidence="14">
    <location>
        <begin position="32"/>
        <end position="67"/>
    </location>
</feature>
<evidence type="ECO:0000256" key="12">
    <source>
        <dbReference type="ARBA" id="ARBA00033342"/>
    </source>
</evidence>
<dbReference type="NCBIfam" id="TIGR03593">
    <property type="entry name" value="yidC_nterm"/>
    <property type="match status" value="1"/>
</dbReference>
<dbReference type="GO" id="GO:0015031">
    <property type="term" value="P:protein transport"/>
    <property type="evidence" value="ECO:0007669"/>
    <property type="project" value="UniProtKB-KW"/>
</dbReference>
<evidence type="ECO:0000256" key="2">
    <source>
        <dbReference type="ARBA" id="ARBA00010527"/>
    </source>
</evidence>
<protein>
    <recommendedName>
        <fullName evidence="3 13">Membrane protein insertase YidC</fullName>
    </recommendedName>
    <alternativeName>
        <fullName evidence="12 13">Foldase YidC</fullName>
    </alternativeName>
    <alternativeName>
        <fullName evidence="11 13">Membrane integrase YidC</fullName>
    </alternativeName>
    <alternativeName>
        <fullName evidence="13">Membrane protein YidC</fullName>
    </alternativeName>
</protein>
<feature type="domain" description="Membrane insertase YidC/Oxa/ALB C-terminal" evidence="15">
    <location>
        <begin position="378"/>
        <end position="578"/>
    </location>
</feature>
<dbReference type="Proteomes" id="UP000324595">
    <property type="component" value="Unassembled WGS sequence"/>
</dbReference>
<evidence type="ECO:0000256" key="3">
    <source>
        <dbReference type="ARBA" id="ARBA00015325"/>
    </source>
</evidence>
<dbReference type="CDD" id="cd19961">
    <property type="entry name" value="EcYidC-like_peri"/>
    <property type="match status" value="1"/>
</dbReference>
<dbReference type="InterPro" id="IPR019998">
    <property type="entry name" value="Membr_insert_YidC"/>
</dbReference>
<dbReference type="InterPro" id="IPR028055">
    <property type="entry name" value="YidC/Oxa/ALB_C"/>
</dbReference>
<keyword evidence="9 13" id="KW-0472">Membrane</keyword>
<keyword evidence="8 13" id="KW-1133">Transmembrane helix</keyword>
<accession>A0A5D3YIQ7</accession>
<dbReference type="PANTHER" id="PTHR12428:SF65">
    <property type="entry name" value="CYTOCHROME C OXIDASE ASSEMBLY PROTEIN COX18, MITOCHONDRIAL"/>
    <property type="match status" value="1"/>
</dbReference>
<sequence length="589" mass="65583">MIAWAYFSMPSQEELKQRKEQARQDSIAAAQADTQQTPVQPENSDTQDVTASQEVSSESPAETTQSEEGQEQMGMFSTASVADTTETIVKTPLYRATFTNLGAGPSQIVLKDYETWDHKPVHMIKGMSRSAYSMGFLTDENYNVETDKLVFKPLTNADSINITKNDTTQLKYALNISDNKRVVYTYTFSGSSHEIGLDISFEGLERNIIGGEVDFGWTAPLNFTEKNPATTEARYAAAYVYTGGEMERLKVSEAGSNEQDYNGSISWVSTRTKFFTQIIKTSNTTQGALLTGEQTGPADDSLTNHRYTSYISSNISQRGNISFQLFAGPMSYDALHAYDSQAYGMVDTGYSWLSWMSDPIVEYIIIPYFGLVDGYMGMGFAIILFAILVKMILYPLTKKSYRSMAAMKELQPKMEEIKEKYEDDPEKQQKETMKLYKEEGVNPLGGCLPNLLQLPILITLWRFFQNSILIRQQEFLWASDLSAPDYILSLPFDVPFLGDHLAGFVLLMTAAMMAQSQLTGGMGPGGGGGGGAGPNMKALQYVFPFMLLFIFNNFAAGLSLYYLIYNVVSIGQQLIIYRQMDKEKEAAAA</sequence>
<dbReference type="Pfam" id="PF02096">
    <property type="entry name" value="60KD_IMP"/>
    <property type="match status" value="1"/>
</dbReference>
<feature type="transmembrane region" description="Helical" evidence="13">
    <location>
        <begin position="501"/>
        <end position="518"/>
    </location>
</feature>